<name>A0A166L8U6_COLIC</name>
<dbReference type="InterPro" id="IPR050592">
    <property type="entry name" value="GDSL_lipolytic_enzyme"/>
</dbReference>
<dbReference type="Pfam" id="PF00657">
    <property type="entry name" value="Lipase_GDSL"/>
    <property type="match status" value="1"/>
</dbReference>
<protein>
    <submittedName>
        <fullName evidence="2">Gdsl-like lipase acylhydrolase</fullName>
    </submittedName>
</protein>
<dbReference type="EMBL" id="LFIW01002839">
    <property type="protein sequence ID" value="KZL63239.1"/>
    <property type="molecule type" value="Genomic_DNA"/>
</dbReference>
<dbReference type="AlphaFoldDB" id="A0A166L8U6"/>
<evidence type="ECO:0000313" key="3">
    <source>
        <dbReference type="Proteomes" id="UP000076584"/>
    </source>
</evidence>
<dbReference type="InterPro" id="IPR036514">
    <property type="entry name" value="SGNH_hydro_sf"/>
</dbReference>
<comment type="caution">
    <text evidence="2">The sequence shown here is derived from an EMBL/GenBank/DDBJ whole genome shotgun (WGS) entry which is preliminary data.</text>
</comment>
<keyword evidence="1" id="KW-0732">Signal</keyword>
<accession>A0A166L8U6</accession>
<dbReference type="SUPFAM" id="SSF52266">
    <property type="entry name" value="SGNH hydrolase"/>
    <property type="match status" value="1"/>
</dbReference>
<dbReference type="STRING" id="1573173.A0A166L8U6"/>
<proteinExistence type="predicted"/>
<dbReference type="PANTHER" id="PTHR45642:SF139">
    <property type="entry name" value="SGNH HYDROLASE-TYPE ESTERASE DOMAIN-CONTAINING PROTEIN"/>
    <property type="match status" value="1"/>
</dbReference>
<sequence>LSPHSLVFPARSQSLIRFAFRSLRSSSVVDILLVHNATKLVKMKSFTQALSIAAGLSLSFASPTPEISSRQNGSKNLLVFGDSYSTVGFWPGGTLPAAGNPLGNPALPGQTTSSGLNWVGHLTSTLNTSLVLTYDFAVTGATTDKDIVDTYAQYCVDDQVGQYTQYVSSKVDKANTLVAVWIGINDVGEPFWDKESAPVTKIMDRYFQLLQTLADDGLTNFVLLTVPPFSDQIPAMIGQSETDLARLRSDITSYNQALQDRLATFKSSNSGVKGLVFDTKPSFDTVVENFAKYGAKDATCYGSSDCLWADNYHAGLAIHKLLAENLVKGVAENFVF</sequence>
<evidence type="ECO:0000256" key="1">
    <source>
        <dbReference type="ARBA" id="ARBA00022729"/>
    </source>
</evidence>
<organism evidence="2 3">
    <name type="scientific">Colletotrichum incanum</name>
    <name type="common">Soybean anthracnose fungus</name>
    <dbReference type="NCBI Taxonomy" id="1573173"/>
    <lineage>
        <taxon>Eukaryota</taxon>
        <taxon>Fungi</taxon>
        <taxon>Dikarya</taxon>
        <taxon>Ascomycota</taxon>
        <taxon>Pezizomycotina</taxon>
        <taxon>Sordariomycetes</taxon>
        <taxon>Hypocreomycetidae</taxon>
        <taxon>Glomerellales</taxon>
        <taxon>Glomerellaceae</taxon>
        <taxon>Colletotrichum</taxon>
        <taxon>Colletotrichum spaethianum species complex</taxon>
    </lineage>
</organism>
<gene>
    <name evidence="2" type="ORF">CI238_07400</name>
</gene>
<dbReference type="InterPro" id="IPR001087">
    <property type="entry name" value="GDSL"/>
</dbReference>
<dbReference type="Proteomes" id="UP000076584">
    <property type="component" value="Unassembled WGS sequence"/>
</dbReference>
<dbReference type="CDD" id="cd01846">
    <property type="entry name" value="fatty_acyltransferase_like"/>
    <property type="match status" value="1"/>
</dbReference>
<evidence type="ECO:0000313" key="2">
    <source>
        <dbReference type="EMBL" id="KZL63239.1"/>
    </source>
</evidence>
<keyword evidence="2" id="KW-0378">Hydrolase</keyword>
<feature type="non-terminal residue" evidence="2">
    <location>
        <position position="1"/>
    </location>
</feature>
<dbReference type="PANTHER" id="PTHR45642">
    <property type="entry name" value="GDSL ESTERASE/LIPASE EXL3"/>
    <property type="match status" value="1"/>
</dbReference>
<keyword evidence="3" id="KW-1185">Reference proteome</keyword>
<reference evidence="2 3" key="1">
    <citation type="submission" date="2015-06" db="EMBL/GenBank/DDBJ databases">
        <title>Survival trade-offs in plant roots during colonization by closely related pathogenic and mutualistic fungi.</title>
        <authorList>
            <person name="Hacquard S."/>
            <person name="Kracher B."/>
            <person name="Hiruma K."/>
            <person name="Weinman A."/>
            <person name="Muench P."/>
            <person name="Garrido Oter R."/>
            <person name="Ver Loren van Themaat E."/>
            <person name="Dallerey J.-F."/>
            <person name="Damm U."/>
            <person name="Henrissat B."/>
            <person name="Lespinet O."/>
            <person name="Thon M."/>
            <person name="Kemen E."/>
            <person name="McHardy A.C."/>
            <person name="Schulze-Lefert P."/>
            <person name="O'Connell R.J."/>
        </authorList>
    </citation>
    <scope>NUCLEOTIDE SEQUENCE [LARGE SCALE GENOMIC DNA]</scope>
    <source>
        <strain evidence="2 3">MAFF 238704</strain>
    </source>
</reference>
<dbReference type="GO" id="GO:0016788">
    <property type="term" value="F:hydrolase activity, acting on ester bonds"/>
    <property type="evidence" value="ECO:0007669"/>
    <property type="project" value="InterPro"/>
</dbReference>
<dbReference type="Gene3D" id="3.40.50.1110">
    <property type="entry name" value="SGNH hydrolase"/>
    <property type="match status" value="1"/>
</dbReference>